<dbReference type="InterPro" id="IPR029066">
    <property type="entry name" value="PLP-binding_barrel"/>
</dbReference>
<reference evidence="8 9" key="1">
    <citation type="journal article" date="2016" name="Nat. Commun.">
        <title>Thousands of microbial genomes shed light on interconnected biogeochemical processes in an aquifer system.</title>
        <authorList>
            <person name="Anantharaman K."/>
            <person name="Brown C.T."/>
            <person name="Hug L.A."/>
            <person name="Sharon I."/>
            <person name="Castelle C.J."/>
            <person name="Probst A.J."/>
            <person name="Thomas B.C."/>
            <person name="Singh A."/>
            <person name="Wilkins M.J."/>
            <person name="Karaoz U."/>
            <person name="Brodie E.L."/>
            <person name="Williams K.H."/>
            <person name="Hubbard S.S."/>
            <person name="Banfield J.F."/>
        </authorList>
    </citation>
    <scope>NUCLEOTIDE SEQUENCE [LARGE SCALE GENOMIC DNA]</scope>
</reference>
<sequence>MSKPSPSNWVRTWIEIDRRSLFFNFRYFQECAKGARVMAMIKSNAYGHGLALIAKLLAKRQETSDKRQGVSRVWFGVDSITEAVRLRKEKITNPILVLGYTLPRRLKEAAQENITITISHFEGLRELAKLKKRPRFHIKIDSGMHRQGFQLADMPRLIGVLKKNRLVPEGIYSHLAMPQNAAFSQKQIGIFKKCLALLRDNGIAPQYIHFNKTEGIVRFPQSCFNMVRLGIGLYGYYPGRKLPIRPVLAWKTIVAEVKDVKKRECVSYDLTERLRRDSVIAILPIGYWHGFDRSLSSIGEVLIHGKRAKVLGRVTMDMTMVDVTDINHGVSKMKVKIGDEVVLVGRQGREYISADEVADKIGTTAYEVLTRINPLIYKVSV</sequence>
<name>A0A1G2KNK8_9BACT</name>
<evidence type="ECO:0000256" key="2">
    <source>
        <dbReference type="ARBA" id="ARBA00022898"/>
    </source>
</evidence>
<feature type="modified residue" description="N6-(pyridoxal phosphate)lysine" evidence="4 5">
    <location>
        <position position="42"/>
    </location>
</feature>
<comment type="cofactor">
    <cofactor evidence="1 4 5">
        <name>pyridoxal 5'-phosphate</name>
        <dbReference type="ChEBI" id="CHEBI:597326"/>
    </cofactor>
</comment>
<dbReference type="Proteomes" id="UP000177362">
    <property type="component" value="Unassembled WGS sequence"/>
</dbReference>
<dbReference type="UniPathway" id="UPA00042">
    <property type="reaction ID" value="UER00497"/>
</dbReference>
<proteinExistence type="inferred from homology"/>
<accession>A0A1G2KNK8</accession>
<dbReference type="Pfam" id="PF00842">
    <property type="entry name" value="Ala_racemase_C"/>
    <property type="match status" value="1"/>
</dbReference>
<evidence type="ECO:0000256" key="6">
    <source>
        <dbReference type="PIRSR" id="PIRSR600821-52"/>
    </source>
</evidence>
<feature type="active site" description="Proton acceptor; specific for D-alanine" evidence="4">
    <location>
        <position position="42"/>
    </location>
</feature>
<evidence type="ECO:0000313" key="9">
    <source>
        <dbReference type="Proteomes" id="UP000177362"/>
    </source>
</evidence>
<dbReference type="NCBIfam" id="TIGR00492">
    <property type="entry name" value="alr"/>
    <property type="match status" value="1"/>
</dbReference>
<comment type="function">
    <text evidence="4">Catalyzes the interconversion of L-alanine and D-alanine. May also act on other amino acids.</text>
</comment>
<evidence type="ECO:0000256" key="4">
    <source>
        <dbReference type="HAMAP-Rule" id="MF_01201"/>
    </source>
</evidence>
<dbReference type="EMBL" id="MHQJ01000030">
    <property type="protein sequence ID" value="OHA01008.1"/>
    <property type="molecule type" value="Genomic_DNA"/>
</dbReference>
<dbReference type="CDD" id="cd00430">
    <property type="entry name" value="PLPDE_III_AR"/>
    <property type="match status" value="1"/>
</dbReference>
<gene>
    <name evidence="8" type="ORF">A3C11_00850</name>
</gene>
<dbReference type="InterPro" id="IPR009006">
    <property type="entry name" value="Ala_racemase/Decarboxylase_C"/>
</dbReference>
<dbReference type="EC" id="5.1.1.1" evidence="4"/>
<evidence type="ECO:0000256" key="3">
    <source>
        <dbReference type="ARBA" id="ARBA00023235"/>
    </source>
</evidence>
<evidence type="ECO:0000256" key="5">
    <source>
        <dbReference type="PIRSR" id="PIRSR600821-50"/>
    </source>
</evidence>
<evidence type="ECO:0000256" key="1">
    <source>
        <dbReference type="ARBA" id="ARBA00001933"/>
    </source>
</evidence>
<feature type="domain" description="Alanine racemase C-terminal" evidence="7">
    <location>
        <begin position="247"/>
        <end position="378"/>
    </location>
</feature>
<dbReference type="GO" id="GO:0030170">
    <property type="term" value="F:pyridoxal phosphate binding"/>
    <property type="evidence" value="ECO:0007669"/>
    <property type="project" value="UniProtKB-UniRule"/>
</dbReference>
<dbReference type="GO" id="GO:0030632">
    <property type="term" value="P:D-alanine biosynthetic process"/>
    <property type="evidence" value="ECO:0007669"/>
    <property type="project" value="UniProtKB-UniRule"/>
</dbReference>
<dbReference type="AlphaFoldDB" id="A0A1G2KNK8"/>
<dbReference type="InterPro" id="IPR001608">
    <property type="entry name" value="Ala_racemase_N"/>
</dbReference>
<evidence type="ECO:0000259" key="7">
    <source>
        <dbReference type="SMART" id="SM01005"/>
    </source>
</evidence>
<dbReference type="PANTHER" id="PTHR30511">
    <property type="entry name" value="ALANINE RACEMASE"/>
    <property type="match status" value="1"/>
</dbReference>
<comment type="catalytic activity">
    <reaction evidence="4">
        <text>L-alanine = D-alanine</text>
        <dbReference type="Rhea" id="RHEA:20249"/>
        <dbReference type="ChEBI" id="CHEBI:57416"/>
        <dbReference type="ChEBI" id="CHEBI:57972"/>
        <dbReference type="EC" id="5.1.1.1"/>
    </reaction>
</comment>
<dbReference type="GO" id="GO:0005829">
    <property type="term" value="C:cytosol"/>
    <property type="evidence" value="ECO:0007669"/>
    <property type="project" value="TreeGrafter"/>
</dbReference>
<evidence type="ECO:0000313" key="8">
    <source>
        <dbReference type="EMBL" id="OHA01008.1"/>
    </source>
</evidence>
<dbReference type="InterPro" id="IPR011079">
    <property type="entry name" value="Ala_racemase_C"/>
</dbReference>
<dbReference type="HAMAP" id="MF_01201">
    <property type="entry name" value="Ala_racemase"/>
    <property type="match status" value="1"/>
</dbReference>
<keyword evidence="3 4" id="KW-0413">Isomerase</keyword>
<protein>
    <recommendedName>
        <fullName evidence="4">Alanine racemase</fullName>
        <ecNumber evidence="4">5.1.1.1</ecNumber>
    </recommendedName>
</protein>
<dbReference type="SUPFAM" id="SSF50621">
    <property type="entry name" value="Alanine racemase C-terminal domain-like"/>
    <property type="match status" value="1"/>
</dbReference>
<feature type="binding site" evidence="4 6">
    <location>
        <position position="316"/>
    </location>
    <ligand>
        <name>substrate</name>
    </ligand>
</feature>
<comment type="pathway">
    <text evidence="4">Amino-acid biosynthesis; D-alanine biosynthesis; D-alanine from L-alanine: step 1/1.</text>
</comment>
<dbReference type="SMART" id="SM01005">
    <property type="entry name" value="Ala_racemase_C"/>
    <property type="match status" value="1"/>
</dbReference>
<dbReference type="Gene3D" id="3.20.20.10">
    <property type="entry name" value="Alanine racemase"/>
    <property type="match status" value="1"/>
</dbReference>
<dbReference type="GO" id="GO:0008784">
    <property type="term" value="F:alanine racemase activity"/>
    <property type="evidence" value="ECO:0007669"/>
    <property type="project" value="UniProtKB-UniRule"/>
</dbReference>
<feature type="binding site" evidence="4 6">
    <location>
        <position position="146"/>
    </location>
    <ligand>
        <name>substrate</name>
    </ligand>
</feature>
<dbReference type="SUPFAM" id="SSF51419">
    <property type="entry name" value="PLP-binding barrel"/>
    <property type="match status" value="1"/>
</dbReference>
<dbReference type="Pfam" id="PF01168">
    <property type="entry name" value="Ala_racemase_N"/>
    <property type="match status" value="1"/>
</dbReference>
<dbReference type="FunFam" id="3.20.20.10:FF:000002">
    <property type="entry name" value="Alanine racemase"/>
    <property type="match status" value="1"/>
</dbReference>
<dbReference type="Gene3D" id="2.40.37.10">
    <property type="entry name" value="Lyase, Ornithine Decarboxylase, Chain A, domain 1"/>
    <property type="match status" value="1"/>
</dbReference>
<dbReference type="PRINTS" id="PR00992">
    <property type="entry name" value="ALARACEMASE"/>
</dbReference>
<comment type="similarity">
    <text evidence="4">Belongs to the alanine racemase family.</text>
</comment>
<keyword evidence="2 4" id="KW-0663">Pyridoxal phosphate</keyword>
<comment type="caution">
    <text evidence="8">The sequence shown here is derived from an EMBL/GenBank/DDBJ whole genome shotgun (WGS) entry which is preliminary data.</text>
</comment>
<dbReference type="PANTHER" id="PTHR30511:SF0">
    <property type="entry name" value="ALANINE RACEMASE, CATABOLIC-RELATED"/>
    <property type="match status" value="1"/>
</dbReference>
<feature type="active site" description="Proton acceptor; specific for L-alanine" evidence="4">
    <location>
        <position position="268"/>
    </location>
</feature>
<dbReference type="InterPro" id="IPR000821">
    <property type="entry name" value="Ala_racemase"/>
</dbReference>
<dbReference type="STRING" id="1802271.A3C11_00850"/>
<organism evidence="8 9">
    <name type="scientific">Candidatus Sungbacteria bacterium RIFCSPHIGHO2_02_FULL_49_12</name>
    <dbReference type="NCBI Taxonomy" id="1802271"/>
    <lineage>
        <taxon>Bacteria</taxon>
        <taxon>Candidatus Sungiibacteriota</taxon>
    </lineage>
</organism>